<dbReference type="EMBL" id="CDMZ01000311">
    <property type="protein sequence ID" value="CEM11542.1"/>
    <property type="molecule type" value="Genomic_DNA"/>
</dbReference>
<dbReference type="VEuPathDB" id="CryptoDB:Cvel_16574"/>
<name>A0A0G4FEV7_9ALVE</name>
<dbReference type="InterPro" id="IPR040456">
    <property type="entry name" value="RNase_H2_suB"/>
</dbReference>
<evidence type="ECO:0000256" key="1">
    <source>
        <dbReference type="SAM" id="MobiDB-lite"/>
    </source>
</evidence>
<dbReference type="PANTHER" id="PTHR13383">
    <property type="entry name" value="RIBONUCLEASE H2 SUBUNIT B"/>
    <property type="match status" value="1"/>
</dbReference>
<dbReference type="AlphaFoldDB" id="A0A0G4FEV7"/>
<dbReference type="GO" id="GO:0005654">
    <property type="term" value="C:nucleoplasm"/>
    <property type="evidence" value="ECO:0007669"/>
    <property type="project" value="TreeGrafter"/>
</dbReference>
<feature type="region of interest" description="Disordered" evidence="1">
    <location>
        <begin position="245"/>
        <end position="328"/>
    </location>
</feature>
<dbReference type="GO" id="GO:0006401">
    <property type="term" value="P:RNA catabolic process"/>
    <property type="evidence" value="ECO:0007669"/>
    <property type="project" value="TreeGrafter"/>
</dbReference>
<evidence type="ECO:0000259" key="2">
    <source>
        <dbReference type="Pfam" id="PF09468"/>
    </source>
</evidence>
<dbReference type="PANTHER" id="PTHR13383:SF11">
    <property type="entry name" value="RIBONUCLEASE H2 SUBUNIT B"/>
    <property type="match status" value="1"/>
</dbReference>
<dbReference type="InterPro" id="IPR019024">
    <property type="entry name" value="RNase_H2_suB_wHTH"/>
</dbReference>
<organism evidence="3">
    <name type="scientific">Chromera velia CCMP2878</name>
    <dbReference type="NCBI Taxonomy" id="1169474"/>
    <lineage>
        <taxon>Eukaryota</taxon>
        <taxon>Sar</taxon>
        <taxon>Alveolata</taxon>
        <taxon>Colpodellida</taxon>
        <taxon>Chromeraceae</taxon>
        <taxon>Chromera</taxon>
    </lineage>
</organism>
<protein>
    <recommendedName>
        <fullName evidence="2">Ribonuclease H2 subunit B wHTH domain-containing protein</fullName>
    </recommendedName>
</protein>
<gene>
    <name evidence="3" type="ORF">Cvel_16574</name>
</gene>
<dbReference type="Gene3D" id="1.10.20.120">
    <property type="match status" value="1"/>
</dbReference>
<dbReference type="GO" id="GO:0032299">
    <property type="term" value="C:ribonuclease H2 complex"/>
    <property type="evidence" value="ECO:0007669"/>
    <property type="project" value="InterPro"/>
</dbReference>
<dbReference type="Pfam" id="PF09468">
    <property type="entry name" value="RNase_H2-Ydr279"/>
    <property type="match status" value="1"/>
</dbReference>
<reference evidence="3" key="1">
    <citation type="submission" date="2014-11" db="EMBL/GenBank/DDBJ databases">
        <authorList>
            <person name="Otto D Thomas"/>
            <person name="Naeem Raeece"/>
        </authorList>
    </citation>
    <scope>NUCLEOTIDE SEQUENCE</scope>
</reference>
<feature type="compositionally biased region" description="Basic and acidic residues" evidence="1">
    <location>
        <begin position="274"/>
        <end position="299"/>
    </location>
</feature>
<feature type="compositionally biased region" description="Low complexity" evidence="1">
    <location>
        <begin position="303"/>
        <end position="316"/>
    </location>
</feature>
<sequence>MKMQHPRSKGTALFMLQADSKSTELFELQVAPRGHGTCSAFVGDEILSDGSLTVASPFDPLFLFLPFLLSSDTAKALSRVTGDSEGSEGGVLCEGKEKEAFVVLEDAVRSLFSSLYPKGSEEEKLSLLLISQLPSARARVEAVCDSTELLGRRMIRLSVEKLQAELRRKMDRLMKRVREGSVEKGEGGGSTRLFLPEFMYATSVQMSSDGGVEGTYAVAEKDAMRSCFALLSCLLPESMRKKAREWLDVPPPEDKGGGVKRQLEEGMQSSEGNVGRDWKENDNNENRPSKQQKQQETRQKPGPSKAPKAKQIQPPKGTKLISSFFKKK</sequence>
<feature type="compositionally biased region" description="Basic and acidic residues" evidence="1">
    <location>
        <begin position="245"/>
        <end position="264"/>
    </location>
</feature>
<accession>A0A0G4FEV7</accession>
<proteinExistence type="predicted"/>
<dbReference type="Gene3D" id="2.20.25.530">
    <property type="match status" value="1"/>
</dbReference>
<feature type="domain" description="Ribonuclease H2 subunit B wHTH" evidence="2">
    <location>
        <begin position="62"/>
        <end position="178"/>
    </location>
</feature>
<evidence type="ECO:0000313" key="3">
    <source>
        <dbReference type="EMBL" id="CEM11542.1"/>
    </source>
</evidence>